<accession>A0A4P7NE75</accession>
<reference evidence="2 3" key="1">
    <citation type="journal article" date="2019" name="Mol. Biol. Evol.">
        <title>Blast fungal genomes show frequent chromosomal changes, gene gains and losses, and effector gene turnover.</title>
        <authorList>
            <person name="Gomez Luciano L.B."/>
            <person name="Jason Tsai I."/>
            <person name="Chuma I."/>
            <person name="Tosa Y."/>
            <person name="Chen Y.H."/>
            <person name="Li J.Y."/>
            <person name="Li M.Y."/>
            <person name="Jade Lu M.Y."/>
            <person name="Nakayashiki H."/>
            <person name="Li W.H."/>
        </authorList>
    </citation>
    <scope>NUCLEOTIDE SEQUENCE [LARGE SCALE GENOMIC DNA]</scope>
    <source>
        <strain evidence="2">MZ5-1-6</strain>
    </source>
</reference>
<name>A0A4P7NE75_PYROR</name>
<evidence type="ECO:0000256" key="1">
    <source>
        <dbReference type="SAM" id="MobiDB-lite"/>
    </source>
</evidence>
<feature type="region of interest" description="Disordered" evidence="1">
    <location>
        <begin position="77"/>
        <end position="97"/>
    </location>
</feature>
<organism evidence="2 3">
    <name type="scientific">Pyricularia oryzae</name>
    <name type="common">Rice blast fungus</name>
    <name type="synonym">Magnaporthe oryzae</name>
    <dbReference type="NCBI Taxonomy" id="318829"/>
    <lineage>
        <taxon>Eukaryota</taxon>
        <taxon>Fungi</taxon>
        <taxon>Dikarya</taxon>
        <taxon>Ascomycota</taxon>
        <taxon>Pezizomycotina</taxon>
        <taxon>Sordariomycetes</taxon>
        <taxon>Sordariomycetidae</taxon>
        <taxon>Magnaporthales</taxon>
        <taxon>Pyriculariaceae</taxon>
        <taxon>Pyricularia</taxon>
    </lineage>
</organism>
<proteinExistence type="predicted"/>
<evidence type="ECO:0000313" key="3">
    <source>
        <dbReference type="Proteomes" id="UP000294847"/>
    </source>
</evidence>
<sequence>HHHNVVTLSFQHSLILKNLILSRTLPLSLARVQRSKFRIVAHAGNSSTVCVAPVLVAVVKLLPLLLGLEPLAGARQEVRPDRPGLAAGSDAQGAVRGPVDAAGVAQRCKGGPRRAGSEVALDEHLRRRRRDCRCREGDGDD</sequence>
<dbReference type="EMBL" id="CP034207">
    <property type="protein sequence ID" value="QBZ60132.1"/>
    <property type="molecule type" value="Genomic_DNA"/>
</dbReference>
<dbReference type="AlphaFoldDB" id="A0A4P7NE75"/>
<gene>
    <name evidence="2" type="ORF">PoMZ_07069</name>
</gene>
<protein>
    <submittedName>
        <fullName evidence="2">Uncharacterized protein</fullName>
    </submittedName>
</protein>
<feature type="non-terminal residue" evidence="2">
    <location>
        <position position="1"/>
    </location>
</feature>
<dbReference type="Proteomes" id="UP000294847">
    <property type="component" value="Chromosome 4"/>
</dbReference>
<evidence type="ECO:0000313" key="2">
    <source>
        <dbReference type="EMBL" id="QBZ60132.1"/>
    </source>
</evidence>